<organism evidence="1 2">
    <name type="scientific">Elysia crispata</name>
    <name type="common">lettuce slug</name>
    <dbReference type="NCBI Taxonomy" id="231223"/>
    <lineage>
        <taxon>Eukaryota</taxon>
        <taxon>Metazoa</taxon>
        <taxon>Spiralia</taxon>
        <taxon>Lophotrochozoa</taxon>
        <taxon>Mollusca</taxon>
        <taxon>Gastropoda</taxon>
        <taxon>Heterobranchia</taxon>
        <taxon>Euthyneura</taxon>
        <taxon>Panpulmonata</taxon>
        <taxon>Sacoglossa</taxon>
        <taxon>Placobranchoidea</taxon>
        <taxon>Plakobranchidae</taxon>
        <taxon>Elysia</taxon>
    </lineage>
</organism>
<dbReference type="AlphaFoldDB" id="A0AAE0Z2X8"/>
<proteinExistence type="predicted"/>
<comment type="caution">
    <text evidence="1">The sequence shown here is derived from an EMBL/GenBank/DDBJ whole genome shotgun (WGS) entry which is preliminary data.</text>
</comment>
<sequence length="345" mass="36353">MLVAAALAISKGNPVDMCDYPGIAAVVSGDKNVVLCSGVTQAGNVLLIPELCRIAVTKQLTVSDVIIKYGNGDNTITLTKDSVAAGPLTDGVWRLQLPTPLDGDCKDPPPAYDSSSMTLDLDSCEMVGFGAETLSSQVYDKSGAKAAPITKCTSTSCCDVIRPTIPEIVTYIVDDSAPLNCLTSSGAACSVADVGAPIFCNTKSGQKVAIGLTGSAPCAPGETFVVHDLTSGDPKWGDHQLPSGLISPTPFWSHLTNSILVLSHQLHSSLISPTPFWFHLTNSLLVSSHQLPSSLISPTPFWFHLTNSLLVSSHQLPSSLTSPTPFWSHLGRTREEKSVLLSVPE</sequence>
<evidence type="ECO:0000313" key="2">
    <source>
        <dbReference type="Proteomes" id="UP001283361"/>
    </source>
</evidence>
<protein>
    <submittedName>
        <fullName evidence="1">Uncharacterized protein</fullName>
    </submittedName>
</protein>
<dbReference type="EMBL" id="JAWDGP010004851">
    <property type="protein sequence ID" value="KAK3761705.1"/>
    <property type="molecule type" value="Genomic_DNA"/>
</dbReference>
<accession>A0AAE0Z2X8</accession>
<keyword evidence="2" id="KW-1185">Reference proteome</keyword>
<name>A0AAE0Z2X8_9GAST</name>
<reference evidence="1" key="1">
    <citation type="journal article" date="2023" name="G3 (Bethesda)">
        <title>A reference genome for the long-term kleptoplast-retaining sea slug Elysia crispata morphotype clarki.</title>
        <authorList>
            <person name="Eastman K.E."/>
            <person name="Pendleton A.L."/>
            <person name="Shaikh M.A."/>
            <person name="Suttiyut T."/>
            <person name="Ogas R."/>
            <person name="Tomko P."/>
            <person name="Gavelis G."/>
            <person name="Widhalm J.R."/>
            <person name="Wisecaver J.H."/>
        </authorList>
    </citation>
    <scope>NUCLEOTIDE SEQUENCE</scope>
    <source>
        <strain evidence="1">ECLA1</strain>
    </source>
</reference>
<gene>
    <name evidence="1" type="ORF">RRG08_016137</name>
</gene>
<dbReference type="Proteomes" id="UP001283361">
    <property type="component" value="Unassembled WGS sequence"/>
</dbReference>
<evidence type="ECO:0000313" key="1">
    <source>
        <dbReference type="EMBL" id="KAK3761705.1"/>
    </source>
</evidence>